<dbReference type="AlphaFoldDB" id="A0A1Y0B243"/>
<name>A0A1Y0B243_9LAMI</name>
<protein>
    <submittedName>
        <fullName evidence="1">Uncharacterized protein</fullName>
    </submittedName>
</protein>
<evidence type="ECO:0000313" key="1">
    <source>
        <dbReference type="EMBL" id="ART31516.1"/>
    </source>
</evidence>
<sequence>MMNSVLSRIPKEGDANSVGLTKAPTVRNLGKTKGLVASLLSVTHPHSLLLATNTKLSRGSLRRKYAIGSFLLRRIE</sequence>
<dbReference type="EMBL" id="KY774314">
    <property type="protein sequence ID" value="ART31516.1"/>
    <property type="molecule type" value="Genomic_DNA"/>
</dbReference>
<keyword evidence="1" id="KW-0496">Mitochondrion</keyword>
<accession>A0A1Y0B243</accession>
<organism evidence="1">
    <name type="scientific">Utricularia reniformis</name>
    <dbReference type="NCBI Taxonomy" id="192314"/>
    <lineage>
        <taxon>Eukaryota</taxon>
        <taxon>Viridiplantae</taxon>
        <taxon>Streptophyta</taxon>
        <taxon>Embryophyta</taxon>
        <taxon>Tracheophyta</taxon>
        <taxon>Spermatophyta</taxon>
        <taxon>Magnoliopsida</taxon>
        <taxon>eudicotyledons</taxon>
        <taxon>Gunneridae</taxon>
        <taxon>Pentapetalae</taxon>
        <taxon>asterids</taxon>
        <taxon>lamiids</taxon>
        <taxon>Lamiales</taxon>
        <taxon>Lentibulariaceae</taxon>
        <taxon>Utricularia</taxon>
    </lineage>
</organism>
<proteinExistence type="predicted"/>
<geneLocation type="mitochondrion" evidence="1"/>
<reference evidence="1" key="1">
    <citation type="submission" date="2017-03" db="EMBL/GenBank/DDBJ databases">
        <title>The mitochondrial genome of the carnivorous plant Utricularia reniformis (Lentibulariaceae): structure, comparative analysis and evolutionary landmarks.</title>
        <authorList>
            <person name="Silva S.R."/>
            <person name="Alvarenga D.O."/>
            <person name="Michael T.P."/>
            <person name="Miranda V.F.O."/>
            <person name="Varani A.M."/>
        </authorList>
    </citation>
    <scope>NUCLEOTIDE SEQUENCE</scope>
</reference>
<gene>
    <name evidence="1" type="ORF">AEK19_MT1315</name>
</gene>